<evidence type="ECO:0000256" key="3">
    <source>
        <dbReference type="ARBA" id="ARBA00023098"/>
    </source>
</evidence>
<dbReference type="PANTHER" id="PTHR14226">
    <property type="entry name" value="NEUROPATHY TARGET ESTERASE/SWISS CHEESE D.MELANOGASTER"/>
    <property type="match status" value="1"/>
</dbReference>
<evidence type="ECO:0000256" key="4">
    <source>
        <dbReference type="PROSITE-ProRule" id="PRU01161"/>
    </source>
</evidence>
<evidence type="ECO:0000259" key="6">
    <source>
        <dbReference type="PROSITE" id="PS51635"/>
    </source>
</evidence>
<dbReference type="Pfam" id="PF01734">
    <property type="entry name" value="Patatin"/>
    <property type="match status" value="1"/>
</dbReference>
<gene>
    <name evidence="7" type="ORF">GGR04_001090</name>
</gene>
<comment type="caution">
    <text evidence="7">The sequence shown here is derived from an EMBL/GenBank/DDBJ whole genome shotgun (WGS) entry which is preliminary data.</text>
</comment>
<dbReference type="PROSITE" id="PS51635">
    <property type="entry name" value="PNPLA"/>
    <property type="match status" value="1"/>
</dbReference>
<reference evidence="7 8" key="1">
    <citation type="submission" date="2020-08" db="EMBL/GenBank/DDBJ databases">
        <title>Genomic Encyclopedia of Type Strains, Phase IV (KMG-IV): sequencing the most valuable type-strain genomes for metagenomic binning, comparative biology and taxonomic classification.</title>
        <authorList>
            <person name="Goeker M."/>
        </authorList>
    </citation>
    <scope>NUCLEOTIDE SEQUENCE [LARGE SCALE GENOMIC DNA]</scope>
    <source>
        <strain evidence="7 8">DSM 102238</strain>
    </source>
</reference>
<protein>
    <recommendedName>
        <fullName evidence="6">PNPLA domain-containing protein</fullName>
    </recommendedName>
</protein>
<feature type="short sequence motif" description="GXSXG" evidence="4">
    <location>
        <begin position="48"/>
        <end position="52"/>
    </location>
</feature>
<keyword evidence="2" id="KW-0442">Lipid degradation</keyword>
<dbReference type="RefSeq" id="WP_183199027.1">
    <property type="nucleotide sequence ID" value="NZ_JACIEK010000001.1"/>
</dbReference>
<dbReference type="PANTHER" id="PTHR14226:SF57">
    <property type="entry name" value="BLR7027 PROTEIN"/>
    <property type="match status" value="1"/>
</dbReference>
<keyword evidence="3" id="KW-0443">Lipid metabolism</keyword>
<evidence type="ECO:0000256" key="1">
    <source>
        <dbReference type="ARBA" id="ARBA00022801"/>
    </source>
</evidence>
<dbReference type="Proteomes" id="UP000542776">
    <property type="component" value="Unassembled WGS sequence"/>
</dbReference>
<evidence type="ECO:0000313" key="8">
    <source>
        <dbReference type="Proteomes" id="UP000542776"/>
    </source>
</evidence>
<evidence type="ECO:0000313" key="7">
    <source>
        <dbReference type="EMBL" id="MBB3997269.1"/>
    </source>
</evidence>
<accession>A0A7W6EAF1</accession>
<feature type="region of interest" description="Disordered" evidence="5">
    <location>
        <begin position="69"/>
        <end position="140"/>
    </location>
</feature>
<dbReference type="GO" id="GO:0016787">
    <property type="term" value="F:hydrolase activity"/>
    <property type="evidence" value="ECO:0007669"/>
    <property type="project" value="UniProtKB-KW"/>
</dbReference>
<evidence type="ECO:0000256" key="2">
    <source>
        <dbReference type="ARBA" id="ARBA00022963"/>
    </source>
</evidence>
<dbReference type="AlphaFoldDB" id="A0A7W6EAF1"/>
<keyword evidence="8" id="KW-1185">Reference proteome</keyword>
<proteinExistence type="predicted"/>
<sequence>MALTRREILGGDVDLVLVLGGGNALGAFQAGVYEGLHRAGLEPDWIIGTSIGAINGALIAGKQPTGRVEVLRGSGTRPSTVPPGGPWRPTRFAARPPRTGRSPPGAPGSSAPSCRAPGGPRSTARTSCTACSRRRSISST</sequence>
<dbReference type="InterPro" id="IPR016035">
    <property type="entry name" value="Acyl_Trfase/lysoPLipase"/>
</dbReference>
<organism evidence="7 8">
    <name type="scientific">Aureimonas pseudogalii</name>
    <dbReference type="NCBI Taxonomy" id="1744844"/>
    <lineage>
        <taxon>Bacteria</taxon>
        <taxon>Pseudomonadati</taxon>
        <taxon>Pseudomonadota</taxon>
        <taxon>Alphaproteobacteria</taxon>
        <taxon>Hyphomicrobiales</taxon>
        <taxon>Aurantimonadaceae</taxon>
        <taxon>Aureimonas</taxon>
    </lineage>
</organism>
<name>A0A7W6EAF1_9HYPH</name>
<dbReference type="InterPro" id="IPR050301">
    <property type="entry name" value="NTE"/>
</dbReference>
<feature type="domain" description="PNPLA" evidence="6">
    <location>
        <begin position="17"/>
        <end position="140"/>
    </location>
</feature>
<dbReference type="InterPro" id="IPR002641">
    <property type="entry name" value="PNPLA_dom"/>
</dbReference>
<dbReference type="Gene3D" id="3.40.1090.10">
    <property type="entry name" value="Cytosolic phospholipase A2 catalytic domain"/>
    <property type="match status" value="1"/>
</dbReference>
<dbReference type="GO" id="GO:0016042">
    <property type="term" value="P:lipid catabolic process"/>
    <property type="evidence" value="ECO:0007669"/>
    <property type="project" value="UniProtKB-KW"/>
</dbReference>
<dbReference type="EMBL" id="JACIEK010000001">
    <property type="protein sequence ID" value="MBB3997269.1"/>
    <property type="molecule type" value="Genomic_DNA"/>
</dbReference>
<feature type="compositionally biased region" description="Low complexity" evidence="5">
    <location>
        <begin position="87"/>
        <end position="131"/>
    </location>
</feature>
<keyword evidence="1" id="KW-0378">Hydrolase</keyword>
<evidence type="ECO:0000256" key="5">
    <source>
        <dbReference type="SAM" id="MobiDB-lite"/>
    </source>
</evidence>
<comment type="caution">
    <text evidence="4">Lacks conserved residue(s) required for the propagation of feature annotation.</text>
</comment>
<dbReference type="SUPFAM" id="SSF52151">
    <property type="entry name" value="FabD/lysophospholipase-like"/>
    <property type="match status" value="1"/>
</dbReference>